<dbReference type="EMBL" id="WBMS02000010">
    <property type="protein sequence ID" value="MWA01766.1"/>
    <property type="molecule type" value="Genomic_DNA"/>
</dbReference>
<dbReference type="InterPro" id="IPR000119">
    <property type="entry name" value="Hist_DNA-bd"/>
</dbReference>
<evidence type="ECO:0000256" key="1">
    <source>
        <dbReference type="ARBA" id="ARBA00023067"/>
    </source>
</evidence>
<evidence type="ECO:0000313" key="6">
    <source>
        <dbReference type="Proteomes" id="UP000462055"/>
    </source>
</evidence>
<dbReference type="SUPFAM" id="SSF47729">
    <property type="entry name" value="IHF-like DNA-binding proteins"/>
    <property type="match status" value="1"/>
</dbReference>
<comment type="caution">
    <text evidence="5">The sequence shown here is derived from an EMBL/GenBank/DDBJ whole genome shotgun (WGS) entry which is preliminary data.</text>
</comment>
<keyword evidence="6" id="KW-1185">Reference proteome</keyword>
<dbReference type="GO" id="GO:0003677">
    <property type="term" value="F:DNA binding"/>
    <property type="evidence" value="ECO:0007669"/>
    <property type="project" value="UniProtKB-KW"/>
</dbReference>
<sequence>MEAGRMNRSELVKAVADRAGGDEAVARRHVDALFEAVMEAVSAGERVVVTGFGAFDRSARPARSARNPRTGAPVEVPAALVPTFRFGQTFRNRVARSTAPAEAAPPGDSAPPVEAAPAEAAPAVDDAPDRPKKPKKGKKASAKKAPAKAPKKGKKAAAAGPAPKKKGGKAKAGAKSAK</sequence>
<dbReference type="SMART" id="SM00411">
    <property type="entry name" value="BHL"/>
    <property type="match status" value="1"/>
</dbReference>
<dbReference type="GO" id="GO:0005829">
    <property type="term" value="C:cytosol"/>
    <property type="evidence" value="ECO:0007669"/>
    <property type="project" value="TreeGrafter"/>
</dbReference>
<gene>
    <name evidence="5" type="ORF">F8568_015570</name>
</gene>
<evidence type="ECO:0000256" key="3">
    <source>
        <dbReference type="RuleBase" id="RU003939"/>
    </source>
</evidence>
<feature type="compositionally biased region" description="Basic residues" evidence="4">
    <location>
        <begin position="132"/>
        <end position="155"/>
    </location>
</feature>
<dbReference type="PANTHER" id="PTHR33175">
    <property type="entry name" value="DNA-BINDING PROTEIN HU"/>
    <property type="match status" value="1"/>
</dbReference>
<protein>
    <submittedName>
        <fullName evidence="5">DNA-binding protein</fullName>
    </submittedName>
</protein>
<reference evidence="5" key="1">
    <citation type="submission" date="2019-12" db="EMBL/GenBank/DDBJ databases">
        <title>Actinomadura physcomitrii sp. nov., a novel actinomycete isolated from moss [Physcomitrium sphaericum (Ludw) Fuernr].</title>
        <authorList>
            <person name="Zhuang X."/>
        </authorList>
    </citation>
    <scope>NUCLEOTIDE SEQUENCE [LARGE SCALE GENOMIC DNA]</scope>
    <source>
        <strain evidence="5">LD22</strain>
    </source>
</reference>
<proteinExistence type="inferred from homology"/>
<evidence type="ECO:0000256" key="2">
    <source>
        <dbReference type="ARBA" id="ARBA00023125"/>
    </source>
</evidence>
<dbReference type="CDD" id="cd13831">
    <property type="entry name" value="HU"/>
    <property type="match status" value="1"/>
</dbReference>
<dbReference type="PROSITE" id="PS00045">
    <property type="entry name" value="HISTONE_LIKE"/>
    <property type="match status" value="1"/>
</dbReference>
<evidence type="ECO:0000256" key="4">
    <source>
        <dbReference type="SAM" id="MobiDB-lite"/>
    </source>
</evidence>
<feature type="region of interest" description="Disordered" evidence="4">
    <location>
        <begin position="92"/>
        <end position="178"/>
    </location>
</feature>
<feature type="compositionally biased region" description="Low complexity" evidence="4">
    <location>
        <begin position="110"/>
        <end position="125"/>
    </location>
</feature>
<keyword evidence="2 5" id="KW-0238">DNA-binding</keyword>
<dbReference type="Gene3D" id="4.10.520.10">
    <property type="entry name" value="IHF-like DNA-binding proteins"/>
    <property type="match status" value="1"/>
</dbReference>
<dbReference type="InterPro" id="IPR010992">
    <property type="entry name" value="IHF-like_DNA-bd_dom_sf"/>
</dbReference>
<dbReference type="GO" id="GO:0030527">
    <property type="term" value="F:structural constituent of chromatin"/>
    <property type="evidence" value="ECO:0007669"/>
    <property type="project" value="InterPro"/>
</dbReference>
<dbReference type="GO" id="GO:0030261">
    <property type="term" value="P:chromosome condensation"/>
    <property type="evidence" value="ECO:0007669"/>
    <property type="project" value="UniProtKB-KW"/>
</dbReference>
<dbReference type="Pfam" id="PF00216">
    <property type="entry name" value="Bac_DNA_binding"/>
    <property type="match status" value="1"/>
</dbReference>
<dbReference type="InterPro" id="IPR020816">
    <property type="entry name" value="Histone-like_DNA-bd_CS"/>
</dbReference>
<dbReference type="Proteomes" id="UP000462055">
    <property type="component" value="Unassembled WGS sequence"/>
</dbReference>
<dbReference type="PRINTS" id="PR01727">
    <property type="entry name" value="DNABINDINGHU"/>
</dbReference>
<dbReference type="PANTHER" id="PTHR33175:SF3">
    <property type="entry name" value="DNA-BINDING PROTEIN HU-BETA"/>
    <property type="match status" value="1"/>
</dbReference>
<evidence type="ECO:0000313" key="5">
    <source>
        <dbReference type="EMBL" id="MWA01766.1"/>
    </source>
</evidence>
<accession>A0A6I4MHS3</accession>
<dbReference type="AlphaFoldDB" id="A0A6I4MHS3"/>
<keyword evidence="1" id="KW-0226">DNA condensation</keyword>
<name>A0A6I4MHS3_9ACTN</name>
<comment type="similarity">
    <text evidence="3">Belongs to the bacterial histone-like protein family.</text>
</comment>
<organism evidence="5 6">
    <name type="scientific">Actinomadura physcomitrii</name>
    <dbReference type="NCBI Taxonomy" id="2650748"/>
    <lineage>
        <taxon>Bacteria</taxon>
        <taxon>Bacillati</taxon>
        <taxon>Actinomycetota</taxon>
        <taxon>Actinomycetes</taxon>
        <taxon>Streptosporangiales</taxon>
        <taxon>Thermomonosporaceae</taxon>
        <taxon>Actinomadura</taxon>
    </lineage>
</organism>